<organism evidence="2 3">
    <name type="scientific">Zooshikella ganghwensis</name>
    <dbReference type="NCBI Taxonomy" id="202772"/>
    <lineage>
        <taxon>Bacteria</taxon>
        <taxon>Pseudomonadati</taxon>
        <taxon>Pseudomonadota</taxon>
        <taxon>Gammaproteobacteria</taxon>
        <taxon>Oceanospirillales</taxon>
        <taxon>Zooshikellaceae</taxon>
        <taxon>Zooshikella</taxon>
    </lineage>
</organism>
<feature type="region of interest" description="Disordered" evidence="1">
    <location>
        <begin position="25"/>
        <end position="49"/>
    </location>
</feature>
<evidence type="ECO:0000313" key="2">
    <source>
        <dbReference type="EMBL" id="RDH43886.1"/>
    </source>
</evidence>
<keyword evidence="3" id="KW-1185">Reference proteome</keyword>
<dbReference type="Proteomes" id="UP000257039">
    <property type="component" value="Unassembled WGS sequence"/>
</dbReference>
<proteinExistence type="predicted"/>
<feature type="compositionally biased region" description="Basic and acidic residues" evidence="1">
    <location>
        <begin position="26"/>
        <end position="40"/>
    </location>
</feature>
<dbReference type="EMBL" id="NDXW01000001">
    <property type="protein sequence ID" value="RDH43886.1"/>
    <property type="molecule type" value="Genomic_DNA"/>
</dbReference>
<name>A0A4P9VLZ9_9GAMM</name>
<sequence>MAGEPRDFHDVCEVQYCELVASQAEQQHRENKQSKNKPSESKLPMSEPLSNDVTVVDDAQLNDKTVNFGTAEFAFQLPAMPQGMRSASDSMAVIKYTDYYVAYYIFDLYQARDLLELVFTTPASRLPGILPYTKRQLRKGYSLKGLFTESVTLSRMAWDDWLVFVAEGDTSRWLFIANEDVENKMLVIRGKNMPTSVQTLVMKTLQLDE</sequence>
<accession>A0A4P9VLZ9</accession>
<evidence type="ECO:0000313" key="3">
    <source>
        <dbReference type="Proteomes" id="UP000257039"/>
    </source>
</evidence>
<gene>
    <name evidence="2" type="ORF">B9G39_10765</name>
</gene>
<comment type="caution">
    <text evidence="2">The sequence shown here is derived from an EMBL/GenBank/DDBJ whole genome shotgun (WGS) entry which is preliminary data.</text>
</comment>
<dbReference type="AlphaFoldDB" id="A0A4P9VLZ9"/>
<reference evidence="2 3" key="1">
    <citation type="submission" date="2017-04" db="EMBL/GenBank/DDBJ databases">
        <title>Draft genome sequence of Zooshikella ganghwensis VG4 isolated from Red Sea sediments.</title>
        <authorList>
            <person name="Rehman Z."/>
            <person name="Alam I."/>
            <person name="Kamau A."/>
            <person name="Bajic V."/>
            <person name="Leiknes T."/>
        </authorList>
    </citation>
    <scope>NUCLEOTIDE SEQUENCE [LARGE SCALE GENOMIC DNA]</scope>
    <source>
        <strain evidence="2 3">VG4</strain>
    </source>
</reference>
<protein>
    <submittedName>
        <fullName evidence="2">Uncharacterized protein</fullName>
    </submittedName>
</protein>
<evidence type="ECO:0000256" key="1">
    <source>
        <dbReference type="SAM" id="MobiDB-lite"/>
    </source>
</evidence>